<evidence type="ECO:0000313" key="2">
    <source>
        <dbReference type="Proteomes" id="UP000030960"/>
    </source>
</evidence>
<reference evidence="1 2" key="1">
    <citation type="submission" date="2014-10" db="EMBL/GenBank/DDBJ databases">
        <title>Genome sequence of Ponticoccus sp. strain UMTAT08 isolated from clonal culture of toxic dinoflagellate Alexandrium tamiyavanichii.</title>
        <authorList>
            <person name="Gan H.Y."/>
            <person name="Muhd D.-D."/>
            <person name="Mohd Noor M.E."/>
            <person name="Yeong Y.S."/>
            <person name="Usup G."/>
        </authorList>
    </citation>
    <scope>NUCLEOTIDE SEQUENCE [LARGE SCALE GENOMIC DNA]</scope>
    <source>
        <strain evidence="1 2">UMTAT08</strain>
    </source>
</reference>
<dbReference type="Proteomes" id="UP000030960">
    <property type="component" value="Unassembled WGS sequence"/>
</dbReference>
<dbReference type="AlphaFoldDB" id="A0A0B3SKG7"/>
<sequence length="82" mass="8855">MPHLQLISTDVPPAPGDFRRMVEETRNATEAVAVPEILKTVAELVEHAAYVMTRDGDGAPVTRMLLLAAEIEEISARLSAGD</sequence>
<dbReference type="EMBL" id="JSUQ01000020">
    <property type="protein sequence ID" value="KHQ51034.1"/>
    <property type="molecule type" value="Genomic_DNA"/>
</dbReference>
<proteinExistence type="predicted"/>
<name>A0A0B3SKG7_9RHOB</name>
<keyword evidence="2" id="KW-1185">Reference proteome</keyword>
<protein>
    <submittedName>
        <fullName evidence="1">Uncharacterized protein</fullName>
    </submittedName>
</protein>
<dbReference type="RefSeq" id="WP_139022687.1">
    <property type="nucleotide sequence ID" value="NZ_JSUQ01000020.1"/>
</dbReference>
<organism evidence="1 2">
    <name type="scientific">Mameliella alba</name>
    <dbReference type="NCBI Taxonomy" id="561184"/>
    <lineage>
        <taxon>Bacteria</taxon>
        <taxon>Pseudomonadati</taxon>
        <taxon>Pseudomonadota</taxon>
        <taxon>Alphaproteobacteria</taxon>
        <taxon>Rhodobacterales</taxon>
        <taxon>Roseobacteraceae</taxon>
        <taxon>Mameliella</taxon>
    </lineage>
</organism>
<dbReference type="OrthoDB" id="9978396at2"/>
<accession>A0A0B3SKG7</accession>
<gene>
    <name evidence="1" type="ORF">OA50_04404</name>
</gene>
<evidence type="ECO:0000313" key="1">
    <source>
        <dbReference type="EMBL" id="KHQ51034.1"/>
    </source>
</evidence>
<comment type="caution">
    <text evidence="1">The sequence shown here is derived from an EMBL/GenBank/DDBJ whole genome shotgun (WGS) entry which is preliminary data.</text>
</comment>